<feature type="region of interest" description="Disordered" evidence="4">
    <location>
        <begin position="491"/>
        <end position="693"/>
    </location>
</feature>
<dbReference type="PROSITE" id="PS00108">
    <property type="entry name" value="PROTEIN_KINASE_ST"/>
    <property type="match status" value="1"/>
</dbReference>
<feature type="region of interest" description="Disordered" evidence="4">
    <location>
        <begin position="794"/>
        <end position="830"/>
    </location>
</feature>
<dbReference type="PANTHER" id="PTHR24346:SF110">
    <property type="entry name" value="NON-SPECIFIC SERINE_THREONINE PROTEIN KINASE"/>
    <property type="match status" value="1"/>
</dbReference>
<dbReference type="PROSITE" id="PS00107">
    <property type="entry name" value="PROTEIN_KINASE_ATP"/>
    <property type="match status" value="1"/>
</dbReference>
<feature type="region of interest" description="Disordered" evidence="4">
    <location>
        <begin position="872"/>
        <end position="932"/>
    </location>
</feature>
<feature type="compositionally biased region" description="Low complexity" evidence="4">
    <location>
        <begin position="801"/>
        <end position="816"/>
    </location>
</feature>
<dbReference type="SMART" id="SM00220">
    <property type="entry name" value="S_TKc"/>
    <property type="match status" value="1"/>
</dbReference>
<evidence type="ECO:0000256" key="1">
    <source>
        <dbReference type="ARBA" id="ARBA00022741"/>
    </source>
</evidence>
<dbReference type="InterPro" id="IPR000719">
    <property type="entry name" value="Prot_kinase_dom"/>
</dbReference>
<gene>
    <name evidence="6" type="ORF">C8R41DRAFT_917451</name>
</gene>
<feature type="compositionally biased region" description="Low complexity" evidence="4">
    <location>
        <begin position="492"/>
        <end position="507"/>
    </location>
</feature>
<dbReference type="Pfam" id="PF00069">
    <property type="entry name" value="Pkinase"/>
    <property type="match status" value="1"/>
</dbReference>
<evidence type="ECO:0000256" key="3">
    <source>
        <dbReference type="PROSITE-ProRule" id="PRU10141"/>
    </source>
</evidence>
<feature type="compositionally biased region" description="Basic and acidic residues" evidence="4">
    <location>
        <begin position="886"/>
        <end position="896"/>
    </location>
</feature>
<keyword evidence="1 3" id="KW-0547">Nucleotide-binding</keyword>
<dbReference type="InterPro" id="IPR008271">
    <property type="entry name" value="Ser/Thr_kinase_AS"/>
</dbReference>
<dbReference type="PANTHER" id="PTHR24346">
    <property type="entry name" value="MAP/MICROTUBULE AFFINITY-REGULATING KINASE"/>
    <property type="match status" value="1"/>
</dbReference>
<protein>
    <recommendedName>
        <fullName evidence="5">Protein kinase domain-containing protein</fullName>
    </recommendedName>
</protein>
<comment type="caution">
    <text evidence="6">The sequence shown here is derived from an EMBL/GenBank/DDBJ whole genome shotgun (WGS) entry which is preliminary data.</text>
</comment>
<proteinExistence type="predicted"/>
<evidence type="ECO:0000256" key="2">
    <source>
        <dbReference type="ARBA" id="ARBA00022840"/>
    </source>
</evidence>
<feature type="compositionally biased region" description="Polar residues" evidence="4">
    <location>
        <begin position="525"/>
        <end position="544"/>
    </location>
</feature>
<evidence type="ECO:0000313" key="7">
    <source>
        <dbReference type="Proteomes" id="UP001150217"/>
    </source>
</evidence>
<dbReference type="Proteomes" id="UP001150217">
    <property type="component" value="Unassembled WGS sequence"/>
</dbReference>
<feature type="region of interest" description="Disordered" evidence="4">
    <location>
        <begin position="1"/>
        <end position="24"/>
    </location>
</feature>
<dbReference type="PROSITE" id="PS50011">
    <property type="entry name" value="PROTEIN_KINASE_DOM"/>
    <property type="match status" value="1"/>
</dbReference>
<accession>A0ABQ8VPA2</accession>
<feature type="domain" description="Protein kinase" evidence="5">
    <location>
        <begin position="53"/>
        <end position="319"/>
    </location>
</feature>
<feature type="binding site" evidence="3">
    <location>
        <position position="82"/>
    </location>
    <ligand>
        <name>ATP</name>
        <dbReference type="ChEBI" id="CHEBI:30616"/>
    </ligand>
</feature>
<dbReference type="InterPro" id="IPR011009">
    <property type="entry name" value="Kinase-like_dom_sf"/>
</dbReference>
<evidence type="ECO:0000313" key="6">
    <source>
        <dbReference type="EMBL" id="KAJ4497412.1"/>
    </source>
</evidence>
<evidence type="ECO:0000256" key="4">
    <source>
        <dbReference type="SAM" id="MobiDB-lite"/>
    </source>
</evidence>
<sequence>MLADNDGALPSPPRAPNVKYSAPHGTRWDKEKAAAGGARAFDLPSDPKVLGPWIIGECVGKGASGRVKIAKHRYTNQLAAVKILPRAPLDSSRNSIATQEAKSKKHSLGIEREITMMKLMNHPNILRIYDVYEGPKELFLVLEYVEGGELFDYLVNRGRLPEPDAICFFKQIIYGLNYAHTFSIIHRDLKPENILISSLSPPKIKIVDWGMAAFAPPTLQLETSCGSPHYASPEIVNGFKYTGNATDIWSCGVILYALLTGRLPFDDKDVKLLLGKVKVGKYDMPSYIDRSAQDLLSKMLVINVEERITIPEILAHPWLNTSPAALRQMSIASSFESRSPLELVLPPSPSTLARPITDPSSIDSDILFSLKVIWGRHADLAAIVKDLGSPAGNGVYTKAFYWLLLRHHEEAERLSGSDETNAENTSANGMGPGSVTFNLGWELDTSGLDGVTVKFPSAAREIKVGRVLGPERRGFADTSLQAADRLLSPLMTREVSSTSSSHTYRSRPNTPGGPRLPTVPRPTYERNSSQYTGSHSGRSSSLPKSSFAMGNGGGSGIRASSVVNGTQGGPRPQPPKRGHTYSHPRPDKPSATTARSNKSPDIINVSTVQFPPTPIHPVQYTQSHRSVSRSSRPRSVTTVDVTTEVSRPHLQARSRSHTSQVRGGYIGGSSLKRATSSVHSGTNSSSGSSTTCSITSTATMHAPIPMKAVSGVFEVPMEVDDDSSMPIASTPPPLLPPHSPVYSLPLLTAPKTNDPTLQMELDEVAEHMNRLSLQNAVAETTTLCQDIQTQLREYHSHTHQSRAQSRQASYQQQRFQSPKRNRRRTVSTVERGARCVDKENKENASVNDESWSYVVPDEGLSIVSGKKNALFADTGNHKRGLGANDGKGKRDKDKKPRPPPLEFTPLNHKRSTTSALGSPIALSPPAMNSTSTKAGLGSPVVGEFKGWLSSLFSWSSKNTSGNYILYSIDDVTKTRRDLLHLLASLGVVVEVNSCETGVERENSPLRCRTEESPSDALAHLGLKPVKFRIELTSIGDEGESSGTFPSSPVTPLSNGHHLFPTAGAPGARGRSSTLGGGSKSPHLPLSPLLSPNYFAGSVHGFLSALIVIQEKGSASTFKAILRKLKDVYDDGCGDTINSNFSPVMTSTPVIEPPRCVV</sequence>
<dbReference type="SUPFAM" id="SSF56112">
    <property type="entry name" value="Protein kinase-like (PK-like)"/>
    <property type="match status" value="1"/>
</dbReference>
<keyword evidence="2 3" id="KW-0067">ATP-binding</keyword>
<name>A0ABQ8VPA2_9AGAR</name>
<feature type="compositionally biased region" description="Low complexity" evidence="4">
    <location>
        <begin position="623"/>
        <end position="645"/>
    </location>
</feature>
<feature type="compositionally biased region" description="Low complexity" evidence="4">
    <location>
        <begin position="675"/>
        <end position="693"/>
    </location>
</feature>
<feature type="compositionally biased region" description="Polar residues" evidence="4">
    <location>
        <begin position="590"/>
        <end position="610"/>
    </location>
</feature>
<reference evidence="6" key="1">
    <citation type="submission" date="2022-08" db="EMBL/GenBank/DDBJ databases">
        <title>A Global Phylogenomic Analysis of the Shiitake Genus Lentinula.</title>
        <authorList>
            <consortium name="DOE Joint Genome Institute"/>
            <person name="Sierra-Patev S."/>
            <person name="Min B."/>
            <person name="Naranjo-Ortiz M."/>
            <person name="Looney B."/>
            <person name="Konkel Z."/>
            <person name="Slot J.C."/>
            <person name="Sakamoto Y."/>
            <person name="Steenwyk J.L."/>
            <person name="Rokas A."/>
            <person name="Carro J."/>
            <person name="Camarero S."/>
            <person name="Ferreira P."/>
            <person name="Molpeceres G."/>
            <person name="Ruiz-Duenas F.J."/>
            <person name="Serrano A."/>
            <person name="Henrissat B."/>
            <person name="Drula E."/>
            <person name="Hughes K.W."/>
            <person name="Mata J.L."/>
            <person name="Ishikawa N.K."/>
            <person name="Vargas-Isla R."/>
            <person name="Ushijima S."/>
            <person name="Smith C.A."/>
            <person name="Ahrendt S."/>
            <person name="Andreopoulos W."/>
            <person name="He G."/>
            <person name="Labutti K."/>
            <person name="Lipzen A."/>
            <person name="Ng V."/>
            <person name="Riley R."/>
            <person name="Sandor L."/>
            <person name="Barry K."/>
            <person name="Martinez A.T."/>
            <person name="Xiao Y."/>
            <person name="Gibbons J.G."/>
            <person name="Terashima K."/>
            <person name="Grigoriev I.V."/>
            <person name="Hibbett D.S."/>
        </authorList>
    </citation>
    <scope>NUCLEOTIDE SEQUENCE</scope>
    <source>
        <strain evidence="6">RHP3577 ss4</strain>
    </source>
</reference>
<dbReference type="InterPro" id="IPR017441">
    <property type="entry name" value="Protein_kinase_ATP_BS"/>
</dbReference>
<dbReference type="Gene3D" id="1.10.510.10">
    <property type="entry name" value="Transferase(Phosphotransferase) domain 1"/>
    <property type="match status" value="1"/>
</dbReference>
<dbReference type="EMBL" id="JANVFT010000021">
    <property type="protein sequence ID" value="KAJ4497412.1"/>
    <property type="molecule type" value="Genomic_DNA"/>
</dbReference>
<evidence type="ECO:0000259" key="5">
    <source>
        <dbReference type="PROSITE" id="PS50011"/>
    </source>
</evidence>
<keyword evidence="7" id="KW-1185">Reference proteome</keyword>
<organism evidence="6 7">
    <name type="scientific">Lentinula lateritia</name>
    <dbReference type="NCBI Taxonomy" id="40482"/>
    <lineage>
        <taxon>Eukaryota</taxon>
        <taxon>Fungi</taxon>
        <taxon>Dikarya</taxon>
        <taxon>Basidiomycota</taxon>
        <taxon>Agaricomycotina</taxon>
        <taxon>Agaricomycetes</taxon>
        <taxon>Agaricomycetidae</taxon>
        <taxon>Agaricales</taxon>
        <taxon>Marasmiineae</taxon>
        <taxon>Omphalotaceae</taxon>
        <taxon>Lentinula</taxon>
    </lineage>
</organism>